<dbReference type="Proteomes" id="UP001610563">
    <property type="component" value="Unassembled WGS sequence"/>
</dbReference>
<dbReference type="CDD" id="cd11061">
    <property type="entry name" value="CYP67-like"/>
    <property type="match status" value="1"/>
</dbReference>
<keyword evidence="7" id="KW-0812">Transmembrane</keyword>
<dbReference type="PRINTS" id="PR00385">
    <property type="entry name" value="P450"/>
</dbReference>
<keyword evidence="5 6" id="KW-0408">Iron</keyword>
<evidence type="ECO:0000313" key="9">
    <source>
        <dbReference type="Proteomes" id="UP001610563"/>
    </source>
</evidence>
<dbReference type="InterPro" id="IPR002401">
    <property type="entry name" value="Cyt_P450_E_grp-I"/>
</dbReference>
<evidence type="ECO:0000313" key="8">
    <source>
        <dbReference type="EMBL" id="KAL2799439.1"/>
    </source>
</evidence>
<keyword evidence="7" id="KW-0472">Membrane</keyword>
<evidence type="ECO:0000256" key="7">
    <source>
        <dbReference type="SAM" id="Phobius"/>
    </source>
</evidence>
<evidence type="ECO:0000256" key="2">
    <source>
        <dbReference type="ARBA" id="ARBA00010617"/>
    </source>
</evidence>
<organism evidence="8 9">
    <name type="scientific">Aspergillus keveii</name>
    <dbReference type="NCBI Taxonomy" id="714993"/>
    <lineage>
        <taxon>Eukaryota</taxon>
        <taxon>Fungi</taxon>
        <taxon>Dikarya</taxon>
        <taxon>Ascomycota</taxon>
        <taxon>Pezizomycotina</taxon>
        <taxon>Eurotiomycetes</taxon>
        <taxon>Eurotiomycetidae</taxon>
        <taxon>Eurotiales</taxon>
        <taxon>Aspergillaceae</taxon>
        <taxon>Aspergillus</taxon>
        <taxon>Aspergillus subgen. Nidulantes</taxon>
    </lineage>
</organism>
<dbReference type="PRINTS" id="PR00463">
    <property type="entry name" value="EP450I"/>
</dbReference>
<dbReference type="EMBL" id="JBFTWV010000008">
    <property type="protein sequence ID" value="KAL2799439.1"/>
    <property type="molecule type" value="Genomic_DNA"/>
</dbReference>
<evidence type="ECO:0000256" key="1">
    <source>
        <dbReference type="ARBA" id="ARBA00001971"/>
    </source>
</evidence>
<protein>
    <submittedName>
        <fullName evidence="8">Cytochrome P450</fullName>
    </submittedName>
</protein>
<dbReference type="InterPro" id="IPR036396">
    <property type="entry name" value="Cyt_P450_sf"/>
</dbReference>
<dbReference type="Gene3D" id="1.10.630.10">
    <property type="entry name" value="Cytochrome P450"/>
    <property type="match status" value="1"/>
</dbReference>
<gene>
    <name evidence="8" type="ORF">BJX66DRAFT_333339</name>
</gene>
<reference evidence="8 9" key="1">
    <citation type="submission" date="2024-07" db="EMBL/GenBank/DDBJ databases">
        <title>Section-level genome sequencing and comparative genomics of Aspergillus sections Usti and Cavernicolus.</title>
        <authorList>
            <consortium name="Lawrence Berkeley National Laboratory"/>
            <person name="Nybo J.L."/>
            <person name="Vesth T.C."/>
            <person name="Theobald S."/>
            <person name="Frisvad J.C."/>
            <person name="Larsen T.O."/>
            <person name="Kjaerboelling I."/>
            <person name="Rothschild-Mancinelli K."/>
            <person name="Lyhne E.K."/>
            <person name="Kogle M.E."/>
            <person name="Barry K."/>
            <person name="Clum A."/>
            <person name="Na H."/>
            <person name="Ledsgaard L."/>
            <person name="Lin J."/>
            <person name="Lipzen A."/>
            <person name="Kuo A."/>
            <person name="Riley R."/>
            <person name="Mondo S."/>
            <person name="Labutti K."/>
            <person name="Haridas S."/>
            <person name="Pangalinan J."/>
            <person name="Salamov A.A."/>
            <person name="Simmons B.A."/>
            <person name="Magnuson J.K."/>
            <person name="Chen J."/>
            <person name="Drula E."/>
            <person name="Henrissat B."/>
            <person name="Wiebenga A."/>
            <person name="Lubbers R.J."/>
            <person name="Gomes A.C."/>
            <person name="Makela M.R."/>
            <person name="Stajich J."/>
            <person name="Grigoriev I.V."/>
            <person name="Mortensen U.H."/>
            <person name="De Vries R.P."/>
            <person name="Baker S.E."/>
            <person name="Andersen M.R."/>
        </authorList>
    </citation>
    <scope>NUCLEOTIDE SEQUENCE [LARGE SCALE GENOMIC DNA]</scope>
    <source>
        <strain evidence="8 9">CBS 209.92</strain>
    </source>
</reference>
<keyword evidence="4 6" id="KW-0560">Oxidoreductase</keyword>
<keyword evidence="6" id="KW-0349">Heme</keyword>
<comment type="cofactor">
    <cofactor evidence="1">
        <name>heme</name>
        <dbReference type="ChEBI" id="CHEBI:30413"/>
    </cofactor>
</comment>
<evidence type="ECO:0000256" key="5">
    <source>
        <dbReference type="ARBA" id="ARBA00023004"/>
    </source>
</evidence>
<keyword evidence="3 6" id="KW-0479">Metal-binding</keyword>
<dbReference type="PANTHER" id="PTHR24305">
    <property type="entry name" value="CYTOCHROME P450"/>
    <property type="match status" value="1"/>
</dbReference>
<dbReference type="SUPFAM" id="SSF48264">
    <property type="entry name" value="Cytochrome P450"/>
    <property type="match status" value="1"/>
</dbReference>
<comment type="similarity">
    <text evidence="2 6">Belongs to the cytochrome P450 family.</text>
</comment>
<proteinExistence type="inferred from homology"/>
<keyword evidence="6" id="KW-0503">Monooxygenase</keyword>
<name>A0ABR4GLG3_9EURO</name>
<dbReference type="Pfam" id="PF00067">
    <property type="entry name" value="p450"/>
    <property type="match status" value="1"/>
</dbReference>
<keyword evidence="7" id="KW-1133">Transmembrane helix</keyword>
<sequence length="505" mass="56155">MLLYALLGLAGYSLFLHPVVIYLLDKKHLRQFPSAGYGLAGISVLWRIAQIIQNAHFSSVYDAHQRYGSHIRIGPTQLSVSDPRAMNDIYGHGAGFAKDAFYDAGAGVHRSMADTRVKEEHQRKRKMLAQAFAQKTVVNMEPLIRTGLEGLVKQIDRHASAPGEMKMNIRRYLNYFAIDFMGLVVFGESLGCVEAGNDLVDAQTAEGTVYKAPYIKSLHDMHMHTVITGADPSFLSLSTKLLSFHPGVKSTANWVNIVNHLCQKRLQSQGPSSQKDIFSSFLQNSKGEDLNLDLGEILVECSVIMNAGSETNCAVLVSAIYHIYKYPRVLARLQEELDNAVPLIPGEDIPSYHQIATLPYLRACIDEAMRIRPASTQGFPRVVPKGGRMIAGRFVDEGVTVSVPTYTLLQNPDVFTNPFEYNPDRWLAGDKAKLLSAFYPFSHGPRACIGRNISYFEQLLAVATIVRLFDFDWVGDGYETIERFNGNPGELYGTVRRRSVSVGET</sequence>
<dbReference type="InterPro" id="IPR001128">
    <property type="entry name" value="Cyt_P450"/>
</dbReference>
<evidence type="ECO:0000256" key="4">
    <source>
        <dbReference type="ARBA" id="ARBA00023002"/>
    </source>
</evidence>
<dbReference type="PROSITE" id="PS00086">
    <property type="entry name" value="CYTOCHROME_P450"/>
    <property type="match status" value="1"/>
</dbReference>
<accession>A0ABR4GLG3</accession>
<evidence type="ECO:0000256" key="3">
    <source>
        <dbReference type="ARBA" id="ARBA00022723"/>
    </source>
</evidence>
<comment type="caution">
    <text evidence="8">The sequence shown here is derived from an EMBL/GenBank/DDBJ whole genome shotgun (WGS) entry which is preliminary data.</text>
</comment>
<evidence type="ECO:0000256" key="6">
    <source>
        <dbReference type="RuleBase" id="RU000461"/>
    </source>
</evidence>
<feature type="transmembrane region" description="Helical" evidence="7">
    <location>
        <begin position="6"/>
        <end position="24"/>
    </location>
</feature>
<dbReference type="InterPro" id="IPR050121">
    <property type="entry name" value="Cytochrome_P450_monoxygenase"/>
</dbReference>
<dbReference type="PANTHER" id="PTHR24305:SF172">
    <property type="entry name" value="P450, PUTATIVE (EUROFUNG)-RELATED"/>
    <property type="match status" value="1"/>
</dbReference>
<keyword evidence="9" id="KW-1185">Reference proteome</keyword>
<dbReference type="InterPro" id="IPR017972">
    <property type="entry name" value="Cyt_P450_CS"/>
</dbReference>